<dbReference type="InterPro" id="IPR024079">
    <property type="entry name" value="MetalloPept_cat_dom_sf"/>
</dbReference>
<name>A0A1S6QG71_9LACO</name>
<dbReference type="OrthoDB" id="2317079at2"/>
<protein>
    <recommendedName>
        <fullName evidence="3">Snapalysin</fullName>
    </recommendedName>
</protein>
<dbReference type="KEGG" id="lcu:PL11_001060"/>
<sequence length="210" mass="23329">MKRIALLLSALVVGIVIMGISLVDSAQGRTIYFDHNMIASKNLTDHGVIKYHVTGNAHKYNNEINVATKKWNYALGKKVFVQTNSLTDSRLVITKAAITPGLAGVAEINSGVIALNSETMNRYSESKREAVLIHELGHTLGTKDLYLYPEASLRSLFTRATIMGGDYSTHIGKFDADLAKWSLKHTTPVSDSEFNGYRHDPHLYFQKYVV</sequence>
<organism evidence="1 2">
    <name type="scientific">Lentilactobacillus curieae</name>
    <dbReference type="NCBI Taxonomy" id="1138822"/>
    <lineage>
        <taxon>Bacteria</taxon>
        <taxon>Bacillati</taxon>
        <taxon>Bacillota</taxon>
        <taxon>Bacilli</taxon>
        <taxon>Lactobacillales</taxon>
        <taxon>Lactobacillaceae</taxon>
        <taxon>Lentilactobacillus</taxon>
    </lineage>
</organism>
<dbReference type="Gene3D" id="3.40.390.10">
    <property type="entry name" value="Collagenase (Catalytic Domain)"/>
    <property type="match status" value="1"/>
</dbReference>
<dbReference type="GO" id="GO:0008237">
    <property type="term" value="F:metallopeptidase activity"/>
    <property type="evidence" value="ECO:0007669"/>
    <property type="project" value="InterPro"/>
</dbReference>
<evidence type="ECO:0000313" key="1">
    <source>
        <dbReference type="EMBL" id="AQW20600.1"/>
    </source>
</evidence>
<evidence type="ECO:0008006" key="3">
    <source>
        <dbReference type="Google" id="ProtNLM"/>
    </source>
</evidence>
<dbReference type="Proteomes" id="UP000030361">
    <property type="component" value="Chromosome"/>
</dbReference>
<keyword evidence="2" id="KW-1185">Reference proteome</keyword>
<evidence type="ECO:0000313" key="2">
    <source>
        <dbReference type="Proteomes" id="UP000030361"/>
    </source>
</evidence>
<gene>
    <name evidence="1" type="ORF">PL11_001060</name>
</gene>
<dbReference type="SUPFAM" id="SSF55486">
    <property type="entry name" value="Metalloproteases ('zincins'), catalytic domain"/>
    <property type="match status" value="1"/>
</dbReference>
<proteinExistence type="predicted"/>
<dbReference type="AlphaFoldDB" id="A0A1S6QG71"/>
<accession>A0A1S6QG71</accession>
<dbReference type="RefSeq" id="WP_035165703.1">
    <property type="nucleotide sequence ID" value="NZ_CP018906.1"/>
</dbReference>
<dbReference type="eggNOG" id="ENOG50309ZG">
    <property type="taxonomic scope" value="Bacteria"/>
</dbReference>
<dbReference type="EMBL" id="CP018906">
    <property type="protein sequence ID" value="AQW20600.1"/>
    <property type="molecule type" value="Genomic_DNA"/>
</dbReference>
<reference evidence="1 2" key="1">
    <citation type="journal article" date="2015" name="Genome Announc.">
        <title>Genome Sequence of Lactobacillus curieae CCTCC M 2011381T, a Novel Producer of Gamma-aminobutyric Acid.</title>
        <authorList>
            <person name="Wang Y."/>
            <person name="Wang Y."/>
            <person name="Lang C."/>
            <person name="Wei D."/>
            <person name="Xu P."/>
            <person name="Xie J."/>
        </authorList>
    </citation>
    <scope>NUCLEOTIDE SEQUENCE [LARGE SCALE GENOMIC DNA]</scope>
    <source>
        <strain evidence="1 2">CCTCC M 2011381</strain>
    </source>
</reference>